<feature type="domain" description="Glycosyl hydrolase family 32 N-terminal" evidence="6">
    <location>
        <begin position="38"/>
        <end position="360"/>
    </location>
</feature>
<evidence type="ECO:0000256" key="1">
    <source>
        <dbReference type="ARBA" id="ARBA00009902"/>
    </source>
</evidence>
<comment type="similarity">
    <text evidence="1 5">Belongs to the glycosyl hydrolase 32 family.</text>
</comment>
<evidence type="ECO:0000313" key="8">
    <source>
        <dbReference type="EMBL" id="NBD22268.1"/>
    </source>
</evidence>
<dbReference type="SUPFAM" id="SSF75005">
    <property type="entry name" value="Arabinanase/levansucrase/invertase"/>
    <property type="match status" value="1"/>
</dbReference>
<evidence type="ECO:0000256" key="4">
    <source>
        <dbReference type="ARBA" id="ARBA00023295"/>
    </source>
</evidence>
<evidence type="ECO:0000256" key="2">
    <source>
        <dbReference type="ARBA" id="ARBA00012758"/>
    </source>
</evidence>
<dbReference type="InterPro" id="IPR013320">
    <property type="entry name" value="ConA-like_dom_sf"/>
</dbReference>
<dbReference type="EMBL" id="JAAAMV010000001">
    <property type="protein sequence ID" value="NBD22268.1"/>
    <property type="molecule type" value="Genomic_DNA"/>
</dbReference>
<evidence type="ECO:0000259" key="7">
    <source>
        <dbReference type="Pfam" id="PF08244"/>
    </source>
</evidence>
<dbReference type="Proteomes" id="UP000665561">
    <property type="component" value="Unassembled WGS sequence"/>
</dbReference>
<dbReference type="EC" id="3.2.1.26" evidence="2"/>
<evidence type="ECO:0000256" key="5">
    <source>
        <dbReference type="RuleBase" id="RU362110"/>
    </source>
</evidence>
<proteinExistence type="inferred from homology"/>
<organism evidence="8 9">
    <name type="scientific">Paenibacillus glycinis</name>
    <dbReference type="NCBI Taxonomy" id="2697035"/>
    <lineage>
        <taxon>Bacteria</taxon>
        <taxon>Bacillati</taxon>
        <taxon>Bacillota</taxon>
        <taxon>Bacilli</taxon>
        <taxon>Bacillales</taxon>
        <taxon>Paenibacillaceae</taxon>
        <taxon>Paenibacillus</taxon>
    </lineage>
</organism>
<dbReference type="InterPro" id="IPR051214">
    <property type="entry name" value="GH32_Enzymes"/>
</dbReference>
<dbReference type="Pfam" id="PF08244">
    <property type="entry name" value="Glyco_hydro_32C"/>
    <property type="match status" value="1"/>
</dbReference>
<evidence type="ECO:0000313" key="9">
    <source>
        <dbReference type="Proteomes" id="UP000665561"/>
    </source>
</evidence>
<keyword evidence="4 5" id="KW-0326">Glycosidase</keyword>
<gene>
    <name evidence="8" type="ORF">GT019_00125</name>
</gene>
<feature type="domain" description="Glycosyl hydrolase family 32 C-terminal" evidence="7">
    <location>
        <begin position="364"/>
        <end position="515"/>
    </location>
</feature>
<dbReference type="SMART" id="SM00640">
    <property type="entry name" value="Glyco_32"/>
    <property type="match status" value="1"/>
</dbReference>
<dbReference type="InterPro" id="IPR013189">
    <property type="entry name" value="Glyco_hydro_32_C"/>
</dbReference>
<dbReference type="CDD" id="cd08996">
    <property type="entry name" value="GH32_FFase"/>
    <property type="match status" value="1"/>
</dbReference>
<reference evidence="8 9" key="1">
    <citation type="submission" date="2020-01" db="EMBL/GenBank/DDBJ databases">
        <title>Paenibacillus soybeanensis sp. nov. isolated from the nodules of soybean (Glycine max(L.) Merr).</title>
        <authorList>
            <person name="Wang H."/>
        </authorList>
    </citation>
    <scope>NUCLEOTIDE SEQUENCE [LARGE SCALE GENOMIC DNA]</scope>
    <source>
        <strain evidence="8 9">T1</strain>
    </source>
</reference>
<dbReference type="SUPFAM" id="SSF49899">
    <property type="entry name" value="Concanavalin A-like lectins/glucanases"/>
    <property type="match status" value="1"/>
</dbReference>
<comment type="caution">
    <text evidence="8">The sequence shown here is derived from an EMBL/GenBank/DDBJ whole genome shotgun (WGS) entry which is preliminary data.</text>
</comment>
<protein>
    <recommendedName>
        <fullName evidence="2">beta-fructofuranosidase</fullName>
        <ecNumber evidence="2">3.2.1.26</ecNumber>
    </recommendedName>
</protein>
<sequence>MHKQKLQDAIRGAQEIRFKLLGDPYRPGYHFAVPEGFGWPGDPNGTFYANGRYHLMYLYRDHYTTAESYNWGHVSSHDLVHWRFHPDALDASHGDNGAFSGGAFVDDDGTAYLSYSSLATNLETMSGGGVGIAKSSDRHYDKWEKFEKLALQATELGIIEIAGPAGEMLSAGCCDPSNIWKHDGVYYMQTGNLCVLGKLGRAADSPLEARGDYTDLFRSADLIDWEYAGRFYERDRSNKWTEESEDDMCPSFFPLPSSRHGGEPTAKYLQLFISHNKGCQYYIGDYRGERFLPERHGRMTWGDRAFLAPEALMDAKGRQIMWAWLIDNPEEDLEKYGWSGVFSLPRTLWLGEDGDLRQAPVDELAALRYNAMEFPAASLRDEESLELTGMNGESSELKLTIAPGSSAKVGLKVRASADGKEETLLYYDPEAGELVFDSTRSGTAGMRIREAAPFRLADGEKLELTVYIDKSVVELFANDRQAIARRVYPERPDSTGVYLFCEGGAASFESILAWEMMPSNPY</sequence>
<dbReference type="RefSeq" id="WP_161739982.1">
    <property type="nucleotide sequence ID" value="NZ_JAAAMV010000001.1"/>
</dbReference>
<dbReference type="Gene3D" id="2.60.120.560">
    <property type="entry name" value="Exo-inulinase, domain 1"/>
    <property type="match status" value="1"/>
</dbReference>
<dbReference type="InterPro" id="IPR013148">
    <property type="entry name" value="Glyco_hydro_32_N"/>
</dbReference>
<keyword evidence="9" id="KW-1185">Reference proteome</keyword>
<evidence type="ECO:0000256" key="3">
    <source>
        <dbReference type="ARBA" id="ARBA00022801"/>
    </source>
</evidence>
<name>A0ABW9XI35_9BACL</name>
<dbReference type="PANTHER" id="PTHR43101">
    <property type="entry name" value="BETA-FRUCTOSIDASE"/>
    <property type="match status" value="1"/>
</dbReference>
<keyword evidence="3 5" id="KW-0378">Hydrolase</keyword>
<dbReference type="InterPro" id="IPR001362">
    <property type="entry name" value="Glyco_hydro_32"/>
</dbReference>
<dbReference type="InterPro" id="IPR023296">
    <property type="entry name" value="Glyco_hydro_beta-prop_sf"/>
</dbReference>
<dbReference type="PANTHER" id="PTHR43101:SF1">
    <property type="entry name" value="BETA-FRUCTOSIDASE"/>
    <property type="match status" value="1"/>
</dbReference>
<dbReference type="Pfam" id="PF00251">
    <property type="entry name" value="Glyco_hydro_32N"/>
    <property type="match status" value="1"/>
</dbReference>
<dbReference type="Gene3D" id="2.115.10.20">
    <property type="entry name" value="Glycosyl hydrolase domain, family 43"/>
    <property type="match status" value="1"/>
</dbReference>
<accession>A0ABW9XI35</accession>
<evidence type="ECO:0000259" key="6">
    <source>
        <dbReference type="Pfam" id="PF00251"/>
    </source>
</evidence>